<dbReference type="Gene3D" id="1.10.579.10">
    <property type="entry name" value="DNA Cyclobutane Dipyrimidine Photolyase, subunit A, domain 3"/>
    <property type="match status" value="1"/>
</dbReference>
<dbReference type="Gene3D" id="3.40.50.620">
    <property type="entry name" value="HUPs"/>
    <property type="match status" value="1"/>
</dbReference>
<name>A0AAU8H0T4_9BACT</name>
<organism evidence="15">
    <name type="scientific">Thermodesulfovibrio obliviosus</name>
    <dbReference type="NCBI Taxonomy" id="3118332"/>
    <lineage>
        <taxon>Bacteria</taxon>
        <taxon>Pseudomonadati</taxon>
        <taxon>Nitrospirota</taxon>
        <taxon>Thermodesulfovibrionia</taxon>
        <taxon>Thermodesulfovibrionales</taxon>
        <taxon>Thermodesulfovibrionaceae</taxon>
        <taxon>Thermodesulfovibrio</taxon>
    </lineage>
</organism>
<keyword evidence="7" id="KW-0227">DNA damage</keyword>
<keyword evidence="8" id="KW-0274">FAD</keyword>
<dbReference type="InterPro" id="IPR014729">
    <property type="entry name" value="Rossmann-like_a/b/a_fold"/>
</dbReference>
<dbReference type="InterPro" id="IPR006050">
    <property type="entry name" value="DNA_photolyase_N"/>
</dbReference>
<dbReference type="Pfam" id="PF00875">
    <property type="entry name" value="DNA_photolyase"/>
    <property type="match status" value="1"/>
</dbReference>
<dbReference type="Gene3D" id="1.25.40.80">
    <property type="match status" value="1"/>
</dbReference>
<keyword evidence="6" id="KW-0285">Flavoprotein</keyword>
<dbReference type="RefSeq" id="WP_353686052.1">
    <property type="nucleotide sequence ID" value="NZ_CP144374.1"/>
</dbReference>
<feature type="domain" description="Photolyase/cryptochrome alpha/beta" evidence="14">
    <location>
        <begin position="19"/>
        <end position="147"/>
    </location>
</feature>
<evidence type="ECO:0000256" key="7">
    <source>
        <dbReference type="ARBA" id="ARBA00022763"/>
    </source>
</evidence>
<evidence type="ECO:0000256" key="10">
    <source>
        <dbReference type="ARBA" id="ARBA00023204"/>
    </source>
</evidence>
<dbReference type="SUPFAM" id="SSF52425">
    <property type="entry name" value="Cryptochrome/photolyase, N-terminal domain"/>
    <property type="match status" value="1"/>
</dbReference>
<dbReference type="PROSITE" id="PS51645">
    <property type="entry name" value="PHR_CRY_ALPHA_BETA"/>
    <property type="match status" value="1"/>
</dbReference>
<evidence type="ECO:0000256" key="5">
    <source>
        <dbReference type="ARBA" id="ARBA00014046"/>
    </source>
</evidence>
<keyword evidence="9" id="KW-0238">DNA-binding</keyword>
<reference evidence="15" key="1">
    <citation type="submission" date="2024-01" db="EMBL/GenBank/DDBJ databases">
        <title>The first autotrophic representatives of the genus Thermodesulfovibrio.</title>
        <authorList>
            <person name="Maltseva A.I."/>
            <person name="Elcheninov A.G."/>
            <person name="Kublanov I.V."/>
            <person name="Lebedinsky A.V."/>
            <person name="Frolov E.N."/>
        </authorList>
    </citation>
    <scope>NUCLEOTIDE SEQUENCE</scope>
    <source>
        <strain evidence="15">3462-1</strain>
    </source>
</reference>
<gene>
    <name evidence="15" type="ORF">V4D31_08685</name>
</gene>
<evidence type="ECO:0000256" key="12">
    <source>
        <dbReference type="ARBA" id="ARBA00031671"/>
    </source>
</evidence>
<dbReference type="KEGG" id="tob:V4D31_08685"/>
<dbReference type="PANTHER" id="PTHR10211">
    <property type="entry name" value="DEOXYRIBODIPYRIMIDINE PHOTOLYASE"/>
    <property type="match status" value="1"/>
</dbReference>
<dbReference type="EC" id="4.1.99.3" evidence="4"/>
<dbReference type="PANTHER" id="PTHR10211:SF0">
    <property type="entry name" value="DEOXYRIBODIPYRIMIDINE PHOTO-LYASE"/>
    <property type="match status" value="1"/>
</dbReference>
<evidence type="ECO:0000313" key="15">
    <source>
        <dbReference type="EMBL" id="XCH48406.1"/>
    </source>
</evidence>
<comment type="cofactor">
    <cofactor evidence="2">
        <name>FAD</name>
        <dbReference type="ChEBI" id="CHEBI:57692"/>
    </cofactor>
</comment>
<keyword evidence="10" id="KW-0234">DNA repair</keyword>
<evidence type="ECO:0000256" key="9">
    <source>
        <dbReference type="ARBA" id="ARBA00023125"/>
    </source>
</evidence>
<dbReference type="GO" id="GO:0000719">
    <property type="term" value="P:photoreactive repair"/>
    <property type="evidence" value="ECO:0007669"/>
    <property type="project" value="TreeGrafter"/>
</dbReference>
<evidence type="ECO:0000256" key="11">
    <source>
        <dbReference type="ARBA" id="ARBA00023239"/>
    </source>
</evidence>
<dbReference type="AlphaFoldDB" id="A0AAU8H0T4"/>
<dbReference type="InterPro" id="IPR036155">
    <property type="entry name" value="Crypto/Photolyase_N_sf"/>
</dbReference>
<evidence type="ECO:0000256" key="4">
    <source>
        <dbReference type="ARBA" id="ARBA00013149"/>
    </source>
</evidence>
<evidence type="ECO:0000256" key="1">
    <source>
        <dbReference type="ARBA" id="ARBA00001932"/>
    </source>
</evidence>
<dbReference type="FunFam" id="1.10.579.10:FF:000002">
    <property type="entry name" value="Deoxyribodipyrimidine photolyase"/>
    <property type="match status" value="1"/>
</dbReference>
<keyword evidence="11 15" id="KW-0456">Lyase</keyword>
<dbReference type="EMBL" id="CP144374">
    <property type="protein sequence ID" value="XCH48406.1"/>
    <property type="molecule type" value="Genomic_DNA"/>
</dbReference>
<dbReference type="GO" id="GO:0003677">
    <property type="term" value="F:DNA binding"/>
    <property type="evidence" value="ECO:0007669"/>
    <property type="project" value="UniProtKB-KW"/>
</dbReference>
<dbReference type="InterPro" id="IPR036134">
    <property type="entry name" value="Crypto/Photolyase_FAD-like_sf"/>
</dbReference>
<sequence>MFRERTKKLNNMMENTNGNYVVYCMEASQREDFNHVLEFSIHKANTLKKPVIVAFFITDKYKFSNQRYYRFMIEGILKTKEKIENRGIRFLILKDDFVNGCLKLSKNACLLVLDKNYLKTQRIWREKVSKFSNVAVYEVESDVVVPIEYLFSKSVPFAYIYRNALEKVLDRFLLEVKPLEPTIKSNNLDLNLENQMNFNTVEDFIKNLNIDKSVNSVENYYKGGSDEAEKLLKIFIEKKLPFYKEKRSDPTVDYTSKLSPYLHFGQISPLKVVLEILKNYDREDENVKAFINELVVWRELSRNFTWYNPFYNQYKGIPSWAKDTLEKHASDKRDYIYTLEEVEDAKTHDEYWNAAQKELLITGKIHNYMRMYWAKKLIEWTDHPKKAFDIACYLNDKYALDGRDSNGYGGISWCFGNFDRPWQERKIFGKIRYMSSRSLETKFNMKLYIEKFKKS</sequence>
<comment type="similarity">
    <text evidence="3">Belongs to the DNA photolyase class-2 family.</text>
</comment>
<evidence type="ECO:0000256" key="8">
    <source>
        <dbReference type="ARBA" id="ARBA00022827"/>
    </source>
</evidence>
<evidence type="ECO:0000256" key="3">
    <source>
        <dbReference type="ARBA" id="ARBA00006409"/>
    </source>
</evidence>
<dbReference type="InterPro" id="IPR052219">
    <property type="entry name" value="Photolyase_Class-2"/>
</dbReference>
<comment type="cofactor">
    <cofactor evidence="1">
        <name>(6R)-5,10-methylene-5,6,7,8-tetrahydrofolate</name>
        <dbReference type="ChEBI" id="CHEBI:15636"/>
    </cofactor>
</comment>
<protein>
    <recommendedName>
        <fullName evidence="5">Deoxyribodipyrimidine photo-lyase</fullName>
        <ecNumber evidence="4">4.1.99.3</ecNumber>
    </recommendedName>
    <alternativeName>
        <fullName evidence="12">DNA photolyase</fullName>
    </alternativeName>
</protein>
<accession>A0AAU8H0T4</accession>
<evidence type="ECO:0000259" key="14">
    <source>
        <dbReference type="PROSITE" id="PS51645"/>
    </source>
</evidence>
<evidence type="ECO:0000256" key="6">
    <source>
        <dbReference type="ARBA" id="ARBA00022630"/>
    </source>
</evidence>
<evidence type="ECO:0000256" key="13">
    <source>
        <dbReference type="ARBA" id="ARBA00033999"/>
    </source>
</evidence>
<evidence type="ECO:0000256" key="2">
    <source>
        <dbReference type="ARBA" id="ARBA00001974"/>
    </source>
</evidence>
<proteinExistence type="inferred from homology"/>
<comment type="catalytic activity">
    <reaction evidence="13">
        <text>cyclobutadipyrimidine (in DNA) = 2 pyrimidine residues (in DNA).</text>
        <dbReference type="EC" id="4.1.99.3"/>
    </reaction>
</comment>
<dbReference type="GO" id="GO:0003904">
    <property type="term" value="F:deoxyribodipyrimidine photo-lyase activity"/>
    <property type="evidence" value="ECO:0007669"/>
    <property type="project" value="UniProtKB-EC"/>
</dbReference>
<dbReference type="SUPFAM" id="SSF48173">
    <property type="entry name" value="Cryptochrome/photolyase FAD-binding domain"/>
    <property type="match status" value="1"/>
</dbReference>